<dbReference type="EMBL" id="AILU01000033">
    <property type="protein sequence ID" value="EJF78878.1"/>
    <property type="molecule type" value="Genomic_DNA"/>
</dbReference>
<comment type="caution">
    <text evidence="1">The sequence shown here is derived from an EMBL/GenBank/DDBJ whole genome shotgun (WGS) entry which is preliminary data.</text>
</comment>
<keyword evidence="2" id="KW-1185">Reference proteome</keyword>
<accession>J0YV06</accession>
<dbReference type="HOGENOM" id="CLU_2434894_0_0_5"/>
<evidence type="ECO:0000313" key="2">
    <source>
        <dbReference type="Proteomes" id="UP000008947"/>
    </source>
</evidence>
<organism evidence="1 2">
    <name type="scientific">Candidatus Bartonella washoeensis Sb944nv</name>
    <dbReference type="NCBI Taxonomy" id="1094563"/>
    <lineage>
        <taxon>Bacteria</taxon>
        <taxon>Pseudomonadati</taxon>
        <taxon>Pseudomonadota</taxon>
        <taxon>Alphaproteobacteria</taxon>
        <taxon>Hyphomicrobiales</taxon>
        <taxon>Bartonellaceae</taxon>
        <taxon>Bartonella</taxon>
    </lineage>
</organism>
<reference evidence="1 2" key="1">
    <citation type="submission" date="2012-03" db="EMBL/GenBank/DDBJ databases">
        <title>The Genome Sequence of Bartonella washoensis Sb944nv.</title>
        <authorList>
            <consortium name="The Broad Institute Genome Sequencing Platform"/>
            <consortium name="The Broad Institute Genome Sequencing Center for Infectious Disease"/>
            <person name="Feldgarden M."/>
            <person name="Kirby J."/>
            <person name="Kosoy M."/>
            <person name="Birtles R."/>
            <person name="Probert W.S."/>
            <person name="Chiaraviglio L."/>
            <person name="Young S.K."/>
            <person name="Zeng Q."/>
            <person name="Gargeya S."/>
            <person name="Fitzgerald M."/>
            <person name="Haas B."/>
            <person name="Abouelleil A."/>
            <person name="Alvarado L."/>
            <person name="Arachchi H.M."/>
            <person name="Berlin A."/>
            <person name="Chapman S.B."/>
            <person name="Gearin G."/>
            <person name="Goldberg J."/>
            <person name="Griggs A."/>
            <person name="Gujja S."/>
            <person name="Hansen M."/>
            <person name="Heiman D."/>
            <person name="Howarth C."/>
            <person name="Larimer J."/>
            <person name="Lui A."/>
            <person name="MacDonald P.J.P."/>
            <person name="McCowen C."/>
            <person name="Montmayeur A."/>
            <person name="Murphy C."/>
            <person name="Neiman D."/>
            <person name="Pearson M."/>
            <person name="Priest M."/>
            <person name="Roberts A."/>
            <person name="Saif S."/>
            <person name="Shea T."/>
            <person name="Sisk P."/>
            <person name="Stolte C."/>
            <person name="Sykes S."/>
            <person name="Wortman J."/>
            <person name="Nusbaum C."/>
            <person name="Birren B."/>
        </authorList>
    </citation>
    <scope>NUCLEOTIDE SEQUENCE [LARGE SCALE GENOMIC DNA]</scope>
    <source>
        <strain evidence="1 2">Sb944nv</strain>
    </source>
</reference>
<name>J0YV06_9HYPH</name>
<protein>
    <submittedName>
        <fullName evidence="1">Uncharacterized protein</fullName>
    </submittedName>
</protein>
<dbReference type="Proteomes" id="UP000008947">
    <property type="component" value="Unassembled WGS sequence"/>
</dbReference>
<dbReference type="AlphaFoldDB" id="J0YV06"/>
<proteinExistence type="predicted"/>
<gene>
    <name evidence="1" type="ORF">MCQ_01257</name>
</gene>
<evidence type="ECO:0000313" key="1">
    <source>
        <dbReference type="EMBL" id="EJF78878.1"/>
    </source>
</evidence>
<dbReference type="PATRIC" id="fig|1094563.3.peg.1469"/>
<sequence>MVHLDCFYAHFFFECVLRSFRVCFCKASLVYFPPLFIIFTNGNVFSRFAFEKIVFNSPLVAVKNMNGRGMIVMERLIALGIFTKSARARQ</sequence>